<sequence>MVYQLGSALLDAFVLAIVSKGDAYGYQISQEIKTVVNLKESTLYPVLKRMQEAGYLEVYDRPFQGRNRRYYRITDSGQDKKRYYVKEWIDFRMDVERILRGGESDEQTGISADFE</sequence>
<feature type="domain" description="Transcription regulator PadR N-terminal" evidence="1">
    <location>
        <begin position="14"/>
        <end position="80"/>
    </location>
</feature>
<accession>A0A949NA05</accession>
<dbReference type="RefSeq" id="WP_158342746.1">
    <property type="nucleotide sequence ID" value="NZ_JAHQCW010000006.1"/>
</dbReference>
<evidence type="ECO:0000313" key="2">
    <source>
        <dbReference type="EMBL" id="MBU9735947.1"/>
    </source>
</evidence>
<reference evidence="2" key="1">
    <citation type="submission" date="2021-06" db="EMBL/GenBank/DDBJ databases">
        <title>Description of novel taxa of the family Lachnospiraceae.</title>
        <authorList>
            <person name="Chaplin A.V."/>
            <person name="Sokolova S.R."/>
            <person name="Pikina A.P."/>
            <person name="Korzhanova M."/>
            <person name="Belova V."/>
            <person name="Korostin D."/>
            <person name="Efimov B.A."/>
        </authorList>
    </citation>
    <scope>NUCLEOTIDE SEQUENCE</scope>
    <source>
        <strain evidence="2">ASD5720</strain>
    </source>
</reference>
<dbReference type="InterPro" id="IPR052509">
    <property type="entry name" value="Metal_resp_DNA-bind_regulator"/>
</dbReference>
<dbReference type="SUPFAM" id="SSF46785">
    <property type="entry name" value="Winged helix' DNA-binding domain"/>
    <property type="match status" value="1"/>
</dbReference>
<dbReference type="InterPro" id="IPR036390">
    <property type="entry name" value="WH_DNA-bd_sf"/>
</dbReference>
<evidence type="ECO:0000313" key="3">
    <source>
        <dbReference type="Proteomes" id="UP000712157"/>
    </source>
</evidence>
<proteinExistence type="predicted"/>
<dbReference type="Gene3D" id="1.10.10.10">
    <property type="entry name" value="Winged helix-like DNA-binding domain superfamily/Winged helix DNA-binding domain"/>
    <property type="match status" value="1"/>
</dbReference>
<dbReference type="Pfam" id="PF03551">
    <property type="entry name" value="PadR"/>
    <property type="match status" value="1"/>
</dbReference>
<organism evidence="2 3">
    <name type="scientific">Diplocloster agilis</name>
    <dbReference type="NCBI Taxonomy" id="2850323"/>
    <lineage>
        <taxon>Bacteria</taxon>
        <taxon>Bacillati</taxon>
        <taxon>Bacillota</taxon>
        <taxon>Clostridia</taxon>
        <taxon>Lachnospirales</taxon>
        <taxon>Lachnospiraceae</taxon>
        <taxon>Diplocloster</taxon>
    </lineage>
</organism>
<keyword evidence="3" id="KW-1185">Reference proteome</keyword>
<dbReference type="Proteomes" id="UP000712157">
    <property type="component" value="Unassembled WGS sequence"/>
</dbReference>
<dbReference type="AlphaFoldDB" id="A0A949NA05"/>
<evidence type="ECO:0000259" key="1">
    <source>
        <dbReference type="Pfam" id="PF03551"/>
    </source>
</evidence>
<gene>
    <name evidence="2" type="ORF">KTH89_05315</name>
</gene>
<dbReference type="EMBL" id="JAHQCW010000006">
    <property type="protein sequence ID" value="MBU9735947.1"/>
    <property type="molecule type" value="Genomic_DNA"/>
</dbReference>
<dbReference type="PANTHER" id="PTHR33169">
    <property type="entry name" value="PADR-FAMILY TRANSCRIPTIONAL REGULATOR"/>
    <property type="match status" value="1"/>
</dbReference>
<dbReference type="PANTHER" id="PTHR33169:SF14">
    <property type="entry name" value="TRANSCRIPTIONAL REGULATOR RV3488"/>
    <property type="match status" value="1"/>
</dbReference>
<protein>
    <submittedName>
        <fullName evidence="2">PadR family transcriptional regulator</fullName>
    </submittedName>
</protein>
<dbReference type="InterPro" id="IPR005149">
    <property type="entry name" value="Tscrpt_reg_PadR_N"/>
</dbReference>
<name>A0A949NA05_9FIRM</name>
<dbReference type="InterPro" id="IPR036388">
    <property type="entry name" value="WH-like_DNA-bd_sf"/>
</dbReference>
<comment type="caution">
    <text evidence="2">The sequence shown here is derived from an EMBL/GenBank/DDBJ whole genome shotgun (WGS) entry which is preliminary data.</text>
</comment>